<evidence type="ECO:0000256" key="1">
    <source>
        <dbReference type="SAM" id="MobiDB-lite"/>
    </source>
</evidence>
<keyword evidence="4" id="KW-1185">Reference proteome</keyword>
<evidence type="ECO:0000313" key="2">
    <source>
        <dbReference type="EMBL" id="KFB43019.1"/>
    </source>
</evidence>
<feature type="region of interest" description="Disordered" evidence="1">
    <location>
        <begin position="1"/>
        <end position="96"/>
    </location>
</feature>
<reference evidence="3" key="2">
    <citation type="submission" date="2020-05" db="UniProtKB">
        <authorList>
            <consortium name="EnsemblMetazoa"/>
        </authorList>
    </citation>
    <scope>IDENTIFICATION</scope>
</reference>
<accession>A0A084VYH5</accession>
<name>A0A084VYH5_ANOSI</name>
<proteinExistence type="predicted"/>
<reference evidence="2 4" key="1">
    <citation type="journal article" date="2014" name="BMC Genomics">
        <title>Genome sequence of Anopheles sinensis provides insight into genetics basis of mosquito competence for malaria parasites.</title>
        <authorList>
            <person name="Zhou D."/>
            <person name="Zhang D."/>
            <person name="Ding G."/>
            <person name="Shi L."/>
            <person name="Hou Q."/>
            <person name="Ye Y."/>
            <person name="Xu Y."/>
            <person name="Zhou H."/>
            <person name="Xiong C."/>
            <person name="Li S."/>
            <person name="Yu J."/>
            <person name="Hong S."/>
            <person name="Yu X."/>
            <person name="Zou P."/>
            <person name="Chen C."/>
            <person name="Chang X."/>
            <person name="Wang W."/>
            <person name="Lv Y."/>
            <person name="Sun Y."/>
            <person name="Ma L."/>
            <person name="Shen B."/>
            <person name="Zhu C."/>
        </authorList>
    </citation>
    <scope>NUCLEOTIDE SEQUENCE [LARGE SCALE GENOMIC DNA]</scope>
</reference>
<protein>
    <submittedName>
        <fullName evidence="2 3">Putative PHO87 protein</fullName>
    </submittedName>
</protein>
<organism evidence="2">
    <name type="scientific">Anopheles sinensis</name>
    <name type="common">Mosquito</name>
    <dbReference type="NCBI Taxonomy" id="74873"/>
    <lineage>
        <taxon>Eukaryota</taxon>
        <taxon>Metazoa</taxon>
        <taxon>Ecdysozoa</taxon>
        <taxon>Arthropoda</taxon>
        <taxon>Hexapoda</taxon>
        <taxon>Insecta</taxon>
        <taxon>Pterygota</taxon>
        <taxon>Neoptera</taxon>
        <taxon>Endopterygota</taxon>
        <taxon>Diptera</taxon>
        <taxon>Nematocera</taxon>
        <taxon>Culicoidea</taxon>
        <taxon>Culicidae</taxon>
        <taxon>Anophelinae</taxon>
        <taxon>Anopheles</taxon>
    </lineage>
</organism>
<sequence length="163" mass="18450">MPNKKIITRHLNLEHLQTLPPRKKSREQRDETEKEKLNPPAATKIRRKRAPEANRPSKSQFVPKTLPVGSGRAATKRPGLVDKICMNDPGPGSSAQERIKLGRMEQVEELYLLERRRANPINRRGAFAPRQNTCEWGHNVQGNILPHNRHSISCGSGDKSNTK</sequence>
<dbReference type="EnsemblMetazoa" id="ASIC010692-RA">
    <property type="protein sequence ID" value="ASIC010692-PA"/>
    <property type="gene ID" value="ASIC010692"/>
</dbReference>
<evidence type="ECO:0000313" key="4">
    <source>
        <dbReference type="Proteomes" id="UP000030765"/>
    </source>
</evidence>
<gene>
    <name evidence="2" type="ORF">ZHAS_00010692</name>
</gene>
<feature type="compositionally biased region" description="Basic and acidic residues" evidence="1">
    <location>
        <begin position="27"/>
        <end position="37"/>
    </location>
</feature>
<dbReference type="VEuPathDB" id="VectorBase:ASIC010692"/>
<dbReference type="AlphaFoldDB" id="A0A084VYH5"/>
<dbReference type="EMBL" id="KE525231">
    <property type="protein sequence ID" value="KFB43019.1"/>
    <property type="molecule type" value="Genomic_DNA"/>
</dbReference>
<dbReference type="EMBL" id="ATLV01018367">
    <property type="status" value="NOT_ANNOTATED_CDS"/>
    <property type="molecule type" value="Genomic_DNA"/>
</dbReference>
<dbReference type="Proteomes" id="UP000030765">
    <property type="component" value="Unassembled WGS sequence"/>
</dbReference>
<evidence type="ECO:0000313" key="3">
    <source>
        <dbReference type="EnsemblMetazoa" id="ASIC010692-PA"/>
    </source>
</evidence>